<dbReference type="Pfam" id="PF13385">
    <property type="entry name" value="Laminin_G_3"/>
    <property type="match status" value="3"/>
</dbReference>
<dbReference type="InterPro" id="IPR013320">
    <property type="entry name" value="ConA-like_dom_sf"/>
</dbReference>
<feature type="domain" description="LamG-like jellyroll fold" evidence="7">
    <location>
        <begin position="1443"/>
        <end position="1591"/>
    </location>
</feature>
<dbReference type="InterPro" id="IPR011044">
    <property type="entry name" value="Quino_amine_DH_bsu"/>
</dbReference>
<evidence type="ECO:0000313" key="9">
    <source>
        <dbReference type="Proteomes" id="UP000738376"/>
    </source>
</evidence>
<comment type="caution">
    <text evidence="8">The sequence shown here is derived from an EMBL/GenBank/DDBJ whole genome shotgun (WGS) entry which is preliminary data.</text>
</comment>
<comment type="cofactor">
    <cofactor evidence="1">
        <name>Ca(2+)</name>
        <dbReference type="ChEBI" id="CHEBI:29108"/>
    </cofactor>
</comment>
<organism evidence="8 9">
    <name type="scientific">Pseudanabaena yagii GIHE-NHR1</name>
    <dbReference type="NCBI Taxonomy" id="2722753"/>
    <lineage>
        <taxon>Bacteria</taxon>
        <taxon>Bacillati</taxon>
        <taxon>Cyanobacteriota</taxon>
        <taxon>Cyanophyceae</taxon>
        <taxon>Pseudanabaenales</taxon>
        <taxon>Pseudanabaenaceae</taxon>
        <taxon>Pseudanabaena</taxon>
        <taxon>Pseudanabaena yagii</taxon>
    </lineage>
</organism>
<dbReference type="Gene3D" id="2.60.120.200">
    <property type="match status" value="5"/>
</dbReference>
<reference evidence="8 9" key="1">
    <citation type="submission" date="2020-03" db="EMBL/GenBank/DDBJ databases">
        <title>Draft Genome Sequence of 2-Methylisoborneol Producing Pseudanabaena yagii Strain GIHE-NHR1 Isolated from North Han River in South Korea.</title>
        <authorList>
            <person name="Jeong J."/>
        </authorList>
    </citation>
    <scope>NUCLEOTIDE SEQUENCE [LARGE SCALE GENOMIC DNA]</scope>
    <source>
        <strain evidence="8 9">GIHE-NHR1</strain>
    </source>
</reference>
<keyword evidence="2" id="KW-0479">Metal-binding</keyword>
<evidence type="ECO:0000256" key="3">
    <source>
        <dbReference type="ARBA" id="ARBA00022729"/>
    </source>
</evidence>
<evidence type="ECO:0000313" key="8">
    <source>
        <dbReference type="EMBL" id="NMF57503.1"/>
    </source>
</evidence>
<sequence>MSIIDTFTKTYSDRTYSYTTTVRHRGTVIAFALSSDRRIYYSVLDFNSNSNSSEQDSELDVNAWLDDPLELKFPTEIVEVGAEIVNPRKIPLVDQLKNPVDNADDADSFYSSTARLMALAPFQVLSDNQYLYVFRQAIAADHPDNLKVNNQAIVNNTLLCDRFLLVGNSISPKMEVRFQRSRNKTNPQSNKDTLGAKDMDEQFFYEPTQELSFVENISRFSVLLLPTANTEVQRWQIFTINSVTKMIDSFNVERAKDGLFNTQGTQFYTSPDPEYQSAVFEREPGTCPFTQQPLIPILQQSYYAESALQFNGTSSSVKLATASQLGLTNQSFTVEAWIKGLDFPVGQYADSVIMATNENTDNNGLHLVVRNQKAYMGFYNNDLQATTTLVKNRWYHIAWRYDIDTQEQAIFVNGVLDGSTTQHGAFQGTGSVYLGSRSWGDNKFFKGVIDEVRIWNRARSASELARDMNSRLVGNETGLKAYWRMDEGSGNQVYDQTRNALHGQITNPIWISSDAPVSDQIGMQRTSFRIGDRDVVTGLSALLYYQQGNVAIGYDQQEKPLKQNARVMLTMATLASPSQPDDKPYIATIDMGISREGKLAQLPDNLQLGNPLSGANNNLVLENLQTLESKSETLRAEIAELEKFDSRKLIAPDGKAEDRFGAPIAVSGDWGMLGSRSGVYIFSTNTSSTSSPIKLRPSNAADNRGFNSKFDISTNWAVVGSSNSLSAHFFRFDGSMNSWTSTATQKIAISDQYDTSYGCASVAIAGDWAMVANAFADRQAGIVYLLHCENQMQWVTKGTIQASDKVANTCFGRRIAMSGAWAIVASITSVYLFNNVNGQWSQSAKFPIVNASVAINGNWAIAGDGDSGVVYLFNCQNGLWKQVTKLSVAVDGFGTSVAINGDYAVVGTRNQASYLFKYRGQTWQQVGRIDAPSDFQSDVSLGFGQFVAVNNDIAIIDGFRDRNTNGQNAGAAYIFSCQLFELKAELTETQAAIAKLNNQYNQKAIPLKLLHTDPMGFTVTGGLLSFATSTNTPHLFDSGAGKLALYFRGDRDQFYAAYFDTLNTKSEYTLSVEGTSNTISLQSRSAEGDLNQASIAISNGNFDHTCKVIIENPTTKFKEIWCDVPRQADRFAAVLNGRAGDEVYIGKLSQSISGAIANLPLANGSRQILNLGDVVRVGQSYFTVSADTSTSATAIAVQSQTVTEAIAQDTEIYYVPYDYLHQTKVQLVKYQSLAALGASLSDIVNSLTLSSTLKQSLSKGDVLLIDGVRLKVSAAVAKNATQIPISSITLSQPIAQGEKIYLVGTETTSLSHSLRYGSLNLIAAASGLTDAVVNGFATLTTLSTPCVWVADSPGRALSFDGVDDYVSDKNNVAAFATNGDLTLEAWVLPKSIKTPSRIVHHYLSNQSGYTLGIRPQILQSALMFSSASNYIAINNLTYEGMIEAITIEAWVKITNPSMQSVIASWDRNEYWELAIGSDSIQGKVAWSTRDSNSTSIDECVGTTVVSSTAGEWHFISVTYESVSGNKFIYVDGQLDRQIKAHNGAKLGSKVKRYGFIGTSSKASTFNGDHNPKGCQGAIDEVRIWNYARTANEIQEDMSRRLTGDESGLVGYWHFDDFSSDRTWVKDYTQHGYDGKVTGSLTPINSPLPAYSVFAGVGNAIGGKLNNQFIESTAKLIGNSWNHLAMIFNQSYGLKFSGSEKAYLRTDKNSTLDINSDLTLELNFAVNNLNNPAGLISKGKLQDGNNQYSPYSLYIDRNGKVVFAFENQNGELKTYTFKNVTVKTDAFYKLVLVRQSFSENKTGSSTESFSYVDENGNNKTITVQVDKPTGQQTNYTIDCYLKEQQAGAVTKYQKAGDSWLLDNTKIGNSSESLQIGRVDNKNEVYPFKGIITELRIWSRALEDTEFGASLTGSEQGLVGWWQMQENDGNIAYDSKSNSHLKLQGNVKWTINPDPLAASFKLYSNGEAIATKNIPAETWGDPQFTLGGFSNNANWQSPFNGILEETRIWKTARTEEQILDNLFTRLKGEKKSLIAYYPFDLESNASQLTDAGLAGLNLNLGSGNNSPSIVLSTAPISDDTAIVRSAISQVRTSFHRTINSAPSVQEYGDLQSDRTGMTGVLKRCYSFIRNNQWHLLTGYKVGNLISEWIGQVQYDPQIVGYVEGAPPVPSENLTVGSVSPEGDDYLGITSLEITEAESVTYTFATSKESSFNSAFELAMTSGFELKMDTVTAPLGFGVIFKDAAEASLKGKLAGNLSTENSWLSDSSHSYGTNTTDNLTVALDGTWEAPDPENANKGLNTGMLRRFQPANTGFAIVESETADVFALRLEHNHALISLNLTPNPDIPKDRNLIPFPINPRYTKQGTLDGAVGYNPQGQKLLDPDYANASGYGEYSYFKPMEAYALKQKIQREEEELRNYYENYDTSFLSSSSIAGGTSGAGEIAGIGTGAGLASAGVGGLAAGAGTGVVGAAAFFAASTTATITAIAQGLSKDLKLDDQFAKRNLVNTAVWTASGGFYCESTEISSVRQETKQGTFKWTATGSSSLQADYKAGLYFGLELNGTMGGGATSTKQKSAESSSSFGINLTVNTPTNIQAYDDNLEQQYQNGKPVIAAGKVDAYRFMTFYLDSTADNGADLFNKVIDPIWLEQSNSANAFALRQAKESNAAPDCWRVFHRVTFISRILPEFSDPTAPPANLEQALSKSQIQSNWLLIQKLKPFVENKTTSFSQFRDALYLALERYMSEFVDFKIEILDLLSAYFGVVNEL</sequence>
<keyword evidence="5" id="KW-1015">Disulfide bond</keyword>
<proteinExistence type="predicted"/>
<evidence type="ECO:0000256" key="6">
    <source>
        <dbReference type="SAM" id="Coils"/>
    </source>
</evidence>
<dbReference type="SMART" id="SM00560">
    <property type="entry name" value="LamGL"/>
    <property type="match status" value="2"/>
</dbReference>
<gene>
    <name evidence="8" type="ORF">HC246_05580</name>
</gene>
<feature type="coiled-coil region" evidence="6">
    <location>
        <begin position="617"/>
        <end position="644"/>
    </location>
</feature>
<keyword evidence="6" id="KW-0175">Coiled coil</keyword>
<evidence type="ECO:0000259" key="7">
    <source>
        <dbReference type="SMART" id="SM00560"/>
    </source>
</evidence>
<dbReference type="InterPro" id="IPR051360">
    <property type="entry name" value="Neuronal_Pentraxin_Related"/>
</dbReference>
<dbReference type="PANTHER" id="PTHR19277">
    <property type="entry name" value="PENTRAXIN"/>
    <property type="match status" value="1"/>
</dbReference>
<evidence type="ECO:0000256" key="5">
    <source>
        <dbReference type="ARBA" id="ARBA00023157"/>
    </source>
</evidence>
<protein>
    <recommendedName>
        <fullName evidence="7">LamG-like jellyroll fold domain-containing protein</fullName>
    </recommendedName>
</protein>
<evidence type="ECO:0000256" key="2">
    <source>
        <dbReference type="ARBA" id="ARBA00022723"/>
    </source>
</evidence>
<feature type="domain" description="LamG-like jellyroll fold" evidence="7">
    <location>
        <begin position="330"/>
        <end position="462"/>
    </location>
</feature>
<dbReference type="InterPro" id="IPR006558">
    <property type="entry name" value="LamG-like"/>
</dbReference>
<evidence type="ECO:0000256" key="1">
    <source>
        <dbReference type="ARBA" id="ARBA00001913"/>
    </source>
</evidence>
<keyword evidence="4" id="KW-0106">Calcium</keyword>
<dbReference type="RefSeq" id="WP_169362526.1">
    <property type="nucleotide sequence ID" value="NZ_JAAVJL010000001.1"/>
</dbReference>
<keyword evidence="9" id="KW-1185">Reference proteome</keyword>
<dbReference type="EMBL" id="JAAVJL010000001">
    <property type="protein sequence ID" value="NMF57503.1"/>
    <property type="molecule type" value="Genomic_DNA"/>
</dbReference>
<dbReference type="PANTHER" id="PTHR19277:SF125">
    <property type="entry name" value="B6"/>
    <property type="match status" value="1"/>
</dbReference>
<dbReference type="SUPFAM" id="SSF50969">
    <property type="entry name" value="YVTN repeat-like/Quinoprotein amine dehydrogenase"/>
    <property type="match status" value="1"/>
</dbReference>
<accession>A0ABX1LMY6</accession>
<dbReference type="SUPFAM" id="SSF49899">
    <property type="entry name" value="Concanavalin A-like lectins/glucanases"/>
    <property type="match status" value="5"/>
</dbReference>
<dbReference type="Proteomes" id="UP000738376">
    <property type="component" value="Unassembled WGS sequence"/>
</dbReference>
<keyword evidence="3" id="KW-0732">Signal</keyword>
<evidence type="ECO:0000256" key="4">
    <source>
        <dbReference type="ARBA" id="ARBA00022837"/>
    </source>
</evidence>
<name>A0ABX1LMY6_9CYAN</name>